<dbReference type="Ensembl" id="ENSCVAT00000027278.1">
    <property type="protein sequence ID" value="ENSCVAP00000018367.1"/>
    <property type="gene ID" value="ENSCVAG00000021610.1"/>
</dbReference>
<organism evidence="4 5">
    <name type="scientific">Cyprinodon variegatus</name>
    <name type="common">Sheepshead minnow</name>
    <dbReference type="NCBI Taxonomy" id="28743"/>
    <lineage>
        <taxon>Eukaryota</taxon>
        <taxon>Metazoa</taxon>
        <taxon>Chordata</taxon>
        <taxon>Craniata</taxon>
        <taxon>Vertebrata</taxon>
        <taxon>Euteleostomi</taxon>
        <taxon>Actinopterygii</taxon>
        <taxon>Neopterygii</taxon>
        <taxon>Teleostei</taxon>
        <taxon>Neoteleostei</taxon>
        <taxon>Acanthomorphata</taxon>
        <taxon>Ovalentaria</taxon>
        <taxon>Atherinomorphae</taxon>
        <taxon>Cyprinodontiformes</taxon>
        <taxon>Cyprinodontidae</taxon>
        <taxon>Cyprinodon</taxon>
    </lineage>
</organism>
<dbReference type="PROSITE" id="PS51450">
    <property type="entry name" value="LRR"/>
    <property type="match status" value="1"/>
</dbReference>
<keyword evidence="2" id="KW-0732">Signal</keyword>
<dbReference type="InterPro" id="IPR050541">
    <property type="entry name" value="LRR_TM_domain-containing"/>
</dbReference>
<dbReference type="Proteomes" id="UP000265020">
    <property type="component" value="Unassembled WGS sequence"/>
</dbReference>
<evidence type="ECO:0000256" key="1">
    <source>
        <dbReference type="ARBA" id="ARBA00022614"/>
    </source>
</evidence>
<proteinExistence type="predicted"/>
<dbReference type="InterPro" id="IPR003591">
    <property type="entry name" value="Leu-rich_rpt_typical-subtyp"/>
</dbReference>
<evidence type="ECO:0000313" key="4">
    <source>
        <dbReference type="Ensembl" id="ENSCVAP00000018367.1"/>
    </source>
</evidence>
<dbReference type="SMART" id="SM00369">
    <property type="entry name" value="LRR_TYP"/>
    <property type="match status" value="2"/>
</dbReference>
<evidence type="ECO:0008006" key="6">
    <source>
        <dbReference type="Google" id="ProtNLM"/>
    </source>
</evidence>
<keyword evidence="3" id="KW-0677">Repeat</keyword>
<sequence length="249" mass="27706">QLCSNIKEHSSKVLTSTATSSLLHCLGETVENASSFYHCKTIEVNCFIEHKVLDCFLQQMKHTFMKFSLYLDFLPGCESMFVSLKNIGEINSTVLQSEHLSTITEFQSLNSGITGIAANAFSSFSNLKTLNLDGNSLTKINQNWLGNPAALHELSLNCNQIEVLKESDLKRLTNLKSLKLNGNRIQTIYPESFSFQSVMVDLDLSENRLTRLPLQMMASLRSLTSISLHGNPWNCSCDAQAFIASLKGL</sequence>
<dbReference type="PANTHER" id="PTHR24369:SF210">
    <property type="entry name" value="CHAOPTIN-RELATED"/>
    <property type="match status" value="1"/>
</dbReference>
<keyword evidence="1" id="KW-0433">Leucine-rich repeat</keyword>
<dbReference type="PANTHER" id="PTHR24369">
    <property type="entry name" value="ANTIGEN BSP, PUTATIVE-RELATED"/>
    <property type="match status" value="1"/>
</dbReference>
<reference evidence="4" key="2">
    <citation type="submission" date="2025-09" db="UniProtKB">
        <authorList>
            <consortium name="Ensembl"/>
        </authorList>
    </citation>
    <scope>IDENTIFICATION</scope>
</reference>
<evidence type="ECO:0000313" key="5">
    <source>
        <dbReference type="Proteomes" id="UP000265020"/>
    </source>
</evidence>
<dbReference type="OMA" id="TIEVNCF"/>
<dbReference type="AlphaFoldDB" id="A0A3Q2DH01"/>
<protein>
    <recommendedName>
        <fullName evidence="6">LRRCT domain-containing protein</fullName>
    </recommendedName>
</protein>
<dbReference type="GO" id="GO:0005886">
    <property type="term" value="C:plasma membrane"/>
    <property type="evidence" value="ECO:0007669"/>
    <property type="project" value="TreeGrafter"/>
</dbReference>
<dbReference type="InterPro" id="IPR032675">
    <property type="entry name" value="LRR_dom_sf"/>
</dbReference>
<dbReference type="InterPro" id="IPR001611">
    <property type="entry name" value="Leu-rich_rpt"/>
</dbReference>
<reference evidence="4" key="1">
    <citation type="submission" date="2025-08" db="UniProtKB">
        <authorList>
            <consortium name="Ensembl"/>
        </authorList>
    </citation>
    <scope>IDENTIFICATION</scope>
</reference>
<dbReference type="Gene3D" id="3.80.10.10">
    <property type="entry name" value="Ribonuclease Inhibitor"/>
    <property type="match status" value="1"/>
</dbReference>
<dbReference type="Pfam" id="PF13855">
    <property type="entry name" value="LRR_8"/>
    <property type="match status" value="2"/>
</dbReference>
<name>A0A3Q2DH01_CYPVA</name>
<evidence type="ECO:0000256" key="3">
    <source>
        <dbReference type="ARBA" id="ARBA00022737"/>
    </source>
</evidence>
<accession>A0A3Q2DH01</accession>
<evidence type="ECO:0000256" key="2">
    <source>
        <dbReference type="ARBA" id="ARBA00022729"/>
    </source>
</evidence>
<dbReference type="STRING" id="28743.ENSCVAP00000018367"/>
<dbReference type="GeneTree" id="ENSGT00940000171543"/>
<keyword evidence="5" id="KW-1185">Reference proteome</keyword>
<dbReference type="SUPFAM" id="SSF52058">
    <property type="entry name" value="L domain-like"/>
    <property type="match status" value="1"/>
</dbReference>